<evidence type="ECO:0000313" key="7">
    <source>
        <dbReference type="EMBL" id="ODS24025.1"/>
    </source>
</evidence>
<dbReference type="SUPFAM" id="SSF53807">
    <property type="entry name" value="Helical backbone' metal receptor"/>
    <property type="match status" value="1"/>
</dbReference>
<evidence type="ECO:0000256" key="2">
    <source>
        <dbReference type="ARBA" id="ARBA00015915"/>
    </source>
</evidence>
<dbReference type="PANTHER" id="PTHR42953">
    <property type="entry name" value="HIGH-AFFINITY ZINC UPTAKE SYSTEM PROTEIN ZNUA-RELATED"/>
    <property type="match status" value="1"/>
</dbReference>
<dbReference type="EMBL" id="MDLC01000015">
    <property type="protein sequence ID" value="ODS24025.1"/>
    <property type="molecule type" value="Genomic_DNA"/>
</dbReference>
<evidence type="ECO:0000256" key="1">
    <source>
        <dbReference type="ARBA" id="ARBA00011028"/>
    </source>
</evidence>
<keyword evidence="5" id="KW-0864">Zinc transport</keyword>
<name>A0A1D2QR07_9GAMM</name>
<dbReference type="GO" id="GO:0006829">
    <property type="term" value="P:zinc ion transport"/>
    <property type="evidence" value="ECO:0007669"/>
    <property type="project" value="UniProtKB-KW"/>
</dbReference>
<dbReference type="STRING" id="62101.AB835_05730"/>
<dbReference type="Pfam" id="PF01297">
    <property type="entry name" value="ZnuA"/>
    <property type="match status" value="1"/>
</dbReference>
<dbReference type="InterPro" id="IPR006127">
    <property type="entry name" value="ZnuA-like"/>
</dbReference>
<keyword evidence="5" id="KW-0406">Ion transport</keyword>
<feature type="chain" id="PRO_5008906563" description="High-affinity zinc uptake system protein ZnuA" evidence="6">
    <location>
        <begin position="22"/>
        <end position="303"/>
    </location>
</feature>
<accession>A0A1D2QR07</accession>
<keyword evidence="3" id="KW-0813">Transport</keyword>
<evidence type="ECO:0000256" key="5">
    <source>
        <dbReference type="ARBA" id="ARBA00022906"/>
    </source>
</evidence>
<comment type="caution">
    <text evidence="7">The sequence shown here is derived from an EMBL/GenBank/DDBJ whole genome shotgun (WGS) entry which is preliminary data.</text>
</comment>
<dbReference type="Gene3D" id="3.40.50.1980">
    <property type="entry name" value="Nitrogenase molybdenum iron protein domain"/>
    <property type="match status" value="2"/>
</dbReference>
<dbReference type="AlphaFoldDB" id="A0A1D2QR07"/>
<sequence length="303" mass="34645">MNVRRFLLWLLLFMALFPAFAEQTGVSTPIPVAATTPTIITSIRPLGLLAKAVVGQYAKVDILMETSFSAHHYSLTVSDRQNILSADIVLWVGDALETVLKKPLHQRQKTTIQAMKLSGITWPDRQEHHHGPDEYHSDHDPHIWLNPLNNIVVIDALLKQLSLDFPQYADMYQHNANTLKQGLVNLDKRLQHTMLPLQERSFIVAHPAYSHFVERYNLQQLAYITLTPERMVGARHLYRLRQQSRVRCVFQDYGIQSPSVKKLAKDLSVPLLRLDPLGFKSATLIQLIEQLGIDFHHCLAETR</sequence>
<dbReference type="Proteomes" id="UP000242502">
    <property type="component" value="Unassembled WGS sequence"/>
</dbReference>
<keyword evidence="5" id="KW-0862">Zinc</keyword>
<dbReference type="PANTHER" id="PTHR42953:SF3">
    <property type="entry name" value="HIGH-AFFINITY ZINC UPTAKE SYSTEM PROTEIN ZNUA"/>
    <property type="match status" value="1"/>
</dbReference>
<feature type="signal peptide" evidence="6">
    <location>
        <begin position="1"/>
        <end position="21"/>
    </location>
</feature>
<evidence type="ECO:0000256" key="4">
    <source>
        <dbReference type="ARBA" id="ARBA00022729"/>
    </source>
</evidence>
<dbReference type="GO" id="GO:0046872">
    <property type="term" value="F:metal ion binding"/>
    <property type="evidence" value="ECO:0007669"/>
    <property type="project" value="InterPro"/>
</dbReference>
<gene>
    <name evidence="7" type="ORF">AB835_05730</name>
</gene>
<comment type="similarity">
    <text evidence="1">Belongs to the bacterial solute-binding protein 9 family.</text>
</comment>
<organism evidence="7 8">
    <name type="scientific">Candidatus Endobugula sertula</name>
    <name type="common">Bugula neritina bacterial symbiont</name>
    <dbReference type="NCBI Taxonomy" id="62101"/>
    <lineage>
        <taxon>Bacteria</taxon>
        <taxon>Pseudomonadati</taxon>
        <taxon>Pseudomonadota</taxon>
        <taxon>Gammaproteobacteria</taxon>
        <taxon>Cellvibrionales</taxon>
        <taxon>Cellvibrionaceae</taxon>
        <taxon>Candidatus Endobugula</taxon>
    </lineage>
</organism>
<dbReference type="InterPro" id="IPR050492">
    <property type="entry name" value="Bact_metal-bind_prot9"/>
</dbReference>
<protein>
    <recommendedName>
        <fullName evidence="2">High-affinity zinc uptake system protein ZnuA</fullName>
    </recommendedName>
</protein>
<proteinExistence type="inferred from homology"/>
<evidence type="ECO:0000313" key="8">
    <source>
        <dbReference type="Proteomes" id="UP000242502"/>
    </source>
</evidence>
<evidence type="ECO:0000256" key="3">
    <source>
        <dbReference type="ARBA" id="ARBA00022448"/>
    </source>
</evidence>
<evidence type="ECO:0000256" key="6">
    <source>
        <dbReference type="SAM" id="SignalP"/>
    </source>
</evidence>
<reference evidence="7 8" key="1">
    <citation type="journal article" date="2016" name="Appl. Environ. Microbiol.">
        <title>Lack of Overt Genome Reduction in the Bryostatin-Producing Bryozoan Symbiont "Candidatus Endobugula sertula".</title>
        <authorList>
            <person name="Miller I.J."/>
            <person name="Vanee N."/>
            <person name="Fong S.S."/>
            <person name="Lim-Fong G.E."/>
            <person name="Kwan J.C."/>
        </authorList>
    </citation>
    <scope>NUCLEOTIDE SEQUENCE [LARGE SCALE GENOMIC DNA]</scope>
    <source>
        <strain evidence="7">AB1-4</strain>
    </source>
</reference>
<keyword evidence="4 6" id="KW-0732">Signal</keyword>